<accession>A0AAJ0HET4</accession>
<comment type="caution">
    <text evidence="4">The sequence shown here is derived from an EMBL/GenBank/DDBJ whole genome shotgun (WGS) entry which is preliminary data.</text>
</comment>
<dbReference type="InterPro" id="IPR005152">
    <property type="entry name" value="Lipase_secreted"/>
</dbReference>
<dbReference type="Gene3D" id="1.10.260.130">
    <property type="match status" value="1"/>
</dbReference>
<name>A0AAJ0HET4_9PEZI</name>
<comment type="similarity">
    <text evidence="2">Belongs to the AB hydrolase superfamily. Lipase family.</text>
</comment>
<evidence type="ECO:0000256" key="3">
    <source>
        <dbReference type="SAM" id="SignalP"/>
    </source>
</evidence>
<keyword evidence="3" id="KW-0732">Signal</keyword>
<keyword evidence="1" id="KW-0378">Hydrolase</keyword>
<feature type="signal peptide" evidence="3">
    <location>
        <begin position="1"/>
        <end position="15"/>
    </location>
</feature>
<dbReference type="PANTHER" id="PTHR34853:SF5">
    <property type="entry name" value="LIP-DOMAIN-CONTAINING PROTEIN-RELATED"/>
    <property type="match status" value="1"/>
</dbReference>
<dbReference type="AlphaFoldDB" id="A0AAJ0HET4"/>
<organism evidence="4 5">
    <name type="scientific">Lasiosphaeria hispida</name>
    <dbReference type="NCBI Taxonomy" id="260671"/>
    <lineage>
        <taxon>Eukaryota</taxon>
        <taxon>Fungi</taxon>
        <taxon>Dikarya</taxon>
        <taxon>Ascomycota</taxon>
        <taxon>Pezizomycotina</taxon>
        <taxon>Sordariomycetes</taxon>
        <taxon>Sordariomycetidae</taxon>
        <taxon>Sordariales</taxon>
        <taxon>Lasiosphaeriaceae</taxon>
        <taxon>Lasiosphaeria</taxon>
    </lineage>
</organism>
<evidence type="ECO:0000256" key="2">
    <source>
        <dbReference type="PIRNR" id="PIRNR029171"/>
    </source>
</evidence>
<dbReference type="Proteomes" id="UP001275084">
    <property type="component" value="Unassembled WGS sequence"/>
</dbReference>
<dbReference type="GO" id="GO:0016042">
    <property type="term" value="P:lipid catabolic process"/>
    <property type="evidence" value="ECO:0007669"/>
    <property type="project" value="UniProtKB-UniRule"/>
</dbReference>
<feature type="chain" id="PRO_5042591400" evidence="3">
    <location>
        <begin position="16"/>
        <end position="402"/>
    </location>
</feature>
<evidence type="ECO:0000313" key="4">
    <source>
        <dbReference type="EMBL" id="KAK3349205.1"/>
    </source>
</evidence>
<gene>
    <name evidence="4" type="ORF">B0T25DRAFT_547432</name>
</gene>
<reference evidence="4" key="1">
    <citation type="journal article" date="2023" name="Mol. Phylogenet. Evol.">
        <title>Genome-scale phylogeny and comparative genomics of the fungal order Sordariales.</title>
        <authorList>
            <person name="Hensen N."/>
            <person name="Bonometti L."/>
            <person name="Westerberg I."/>
            <person name="Brannstrom I.O."/>
            <person name="Guillou S."/>
            <person name="Cros-Aarteil S."/>
            <person name="Calhoun S."/>
            <person name="Haridas S."/>
            <person name="Kuo A."/>
            <person name="Mondo S."/>
            <person name="Pangilinan J."/>
            <person name="Riley R."/>
            <person name="LaButti K."/>
            <person name="Andreopoulos B."/>
            <person name="Lipzen A."/>
            <person name="Chen C."/>
            <person name="Yan M."/>
            <person name="Daum C."/>
            <person name="Ng V."/>
            <person name="Clum A."/>
            <person name="Steindorff A."/>
            <person name="Ohm R.A."/>
            <person name="Martin F."/>
            <person name="Silar P."/>
            <person name="Natvig D.O."/>
            <person name="Lalanne C."/>
            <person name="Gautier V."/>
            <person name="Ament-Velasquez S.L."/>
            <person name="Kruys A."/>
            <person name="Hutchinson M.I."/>
            <person name="Powell A.J."/>
            <person name="Barry K."/>
            <person name="Miller A.N."/>
            <person name="Grigoriev I.V."/>
            <person name="Debuchy R."/>
            <person name="Gladieux P."/>
            <person name="Hiltunen Thoren M."/>
            <person name="Johannesson H."/>
        </authorList>
    </citation>
    <scope>NUCLEOTIDE SEQUENCE</scope>
    <source>
        <strain evidence="4">CBS 955.72</strain>
    </source>
</reference>
<reference evidence="4" key="2">
    <citation type="submission" date="2023-06" db="EMBL/GenBank/DDBJ databases">
        <authorList>
            <consortium name="Lawrence Berkeley National Laboratory"/>
            <person name="Haridas S."/>
            <person name="Hensen N."/>
            <person name="Bonometti L."/>
            <person name="Westerberg I."/>
            <person name="Brannstrom I.O."/>
            <person name="Guillou S."/>
            <person name="Cros-Aarteil S."/>
            <person name="Calhoun S."/>
            <person name="Kuo A."/>
            <person name="Mondo S."/>
            <person name="Pangilinan J."/>
            <person name="Riley R."/>
            <person name="Labutti K."/>
            <person name="Andreopoulos B."/>
            <person name="Lipzen A."/>
            <person name="Chen C."/>
            <person name="Yanf M."/>
            <person name="Daum C."/>
            <person name="Ng V."/>
            <person name="Clum A."/>
            <person name="Steindorff A."/>
            <person name="Ohm R."/>
            <person name="Martin F."/>
            <person name="Silar P."/>
            <person name="Natvig D."/>
            <person name="Lalanne C."/>
            <person name="Gautier V."/>
            <person name="Ament-Velasquez S.L."/>
            <person name="Kruys A."/>
            <person name="Hutchinson M.I."/>
            <person name="Powell A.J."/>
            <person name="Barry K."/>
            <person name="Miller A.N."/>
            <person name="Grigoriev I.V."/>
            <person name="Debuchy R."/>
            <person name="Gladieux P."/>
            <person name="Thoren M.H."/>
            <person name="Johannesson H."/>
        </authorList>
    </citation>
    <scope>NUCLEOTIDE SEQUENCE</scope>
    <source>
        <strain evidence="4">CBS 955.72</strain>
    </source>
</reference>
<dbReference type="InterPro" id="IPR029058">
    <property type="entry name" value="AB_hydrolase_fold"/>
</dbReference>
<dbReference type="EMBL" id="JAUIQD010000005">
    <property type="protein sequence ID" value="KAK3349205.1"/>
    <property type="molecule type" value="Genomic_DNA"/>
</dbReference>
<evidence type="ECO:0000256" key="1">
    <source>
        <dbReference type="ARBA" id="ARBA00022801"/>
    </source>
</evidence>
<dbReference type="PANTHER" id="PTHR34853">
    <property type="match status" value="1"/>
</dbReference>
<keyword evidence="5" id="KW-1185">Reference proteome</keyword>
<dbReference type="SUPFAM" id="SSF53474">
    <property type="entry name" value="alpha/beta-Hydrolases"/>
    <property type="match status" value="1"/>
</dbReference>
<proteinExistence type="inferred from homology"/>
<dbReference type="PIRSF" id="PIRSF029171">
    <property type="entry name" value="Esterase_LipA"/>
    <property type="match status" value="1"/>
</dbReference>
<dbReference type="GO" id="GO:0004806">
    <property type="term" value="F:triacylglycerol lipase activity"/>
    <property type="evidence" value="ECO:0007669"/>
    <property type="project" value="UniProtKB-UniRule"/>
</dbReference>
<sequence>MFAAALLFFAGLSAGGSTPIPPSKDPWYAAPMRFESASPGDVFKVRRAPGNLTAMYNSSAVYNILFRTTDSLYQPSWAVTTLYLPPGDPSRPAPHSAAPFLTWLHPYDSNYIDASPSFLFHQPTVPFVQDLPAALARGWWVSVPDYEGPKASFTAGVTSGHAVLDSVRAVQAAGLGINKRNPAALWGYSGGGLAAEWAAELHAGYAPELNLAGVAIGSPVVNVSNVLYNVNRKPLAGLIPPSLLGLTSQYPDAEKYLVSRLKPETKAAFLAARTQSWTESIQAFSGQDIGAYFVGGLADVFAPEMRLVWGRETYMGHHGVPWMPVYVYQAVHDEIATIDYTAALVENFCRVGSNVVFQKNTAGGHLEELAAGAPGAVRWLTSIFDGTYEQKYLSIGCSIFET</sequence>
<protein>
    <submittedName>
        <fullName evidence="4">Lipase</fullName>
    </submittedName>
</protein>
<dbReference type="Pfam" id="PF03583">
    <property type="entry name" value="LIP"/>
    <property type="match status" value="1"/>
</dbReference>
<dbReference type="Gene3D" id="3.40.50.1820">
    <property type="entry name" value="alpha/beta hydrolase"/>
    <property type="match status" value="1"/>
</dbReference>
<evidence type="ECO:0000313" key="5">
    <source>
        <dbReference type="Proteomes" id="UP001275084"/>
    </source>
</evidence>